<organism evidence="1 2">
    <name type="scientific">Hypholoma sublateritium (strain FD-334 SS-4)</name>
    <dbReference type="NCBI Taxonomy" id="945553"/>
    <lineage>
        <taxon>Eukaryota</taxon>
        <taxon>Fungi</taxon>
        <taxon>Dikarya</taxon>
        <taxon>Basidiomycota</taxon>
        <taxon>Agaricomycotina</taxon>
        <taxon>Agaricomycetes</taxon>
        <taxon>Agaricomycetidae</taxon>
        <taxon>Agaricales</taxon>
        <taxon>Agaricineae</taxon>
        <taxon>Strophariaceae</taxon>
        <taxon>Hypholoma</taxon>
    </lineage>
</organism>
<dbReference type="STRING" id="945553.A0A0D2NMG4"/>
<dbReference type="AlphaFoldDB" id="A0A0D2NMG4"/>
<accession>A0A0D2NMG4</accession>
<evidence type="ECO:0000313" key="2">
    <source>
        <dbReference type="Proteomes" id="UP000054270"/>
    </source>
</evidence>
<dbReference type="InterPro" id="IPR032675">
    <property type="entry name" value="LRR_dom_sf"/>
</dbReference>
<gene>
    <name evidence="1" type="ORF">HYPSUDRAFT_836626</name>
</gene>
<dbReference type="EMBL" id="KN817571">
    <property type="protein sequence ID" value="KJA20044.1"/>
    <property type="molecule type" value="Genomic_DNA"/>
</dbReference>
<keyword evidence="2" id="KW-1185">Reference proteome</keyword>
<sequence length="417" mass="47299">MVEKSLYFPSDLVHCVVDYLEGDQDTLSNCALVAWDFLHPSRKHIFGHVVLKASPEDRQPATRLLNLLSMAPHLVPYITSLRIVVEIAHSANANTGQAGWIYEDAGLPLVLAGLQHLKEVSVESTTSPIKWAIFPAHLQDGFFEVFTRSRLSKLSLIQVENFPIRILRKCGNLKHLVLRCVSLLVEEPGPLFPDLGASLCLENLEMFESRDTFFNLNAWLRDPEMAGMNISSLKHLSLAVHGRSIRYTEDMFIISRFLEHSSPSLEVLRLTPPVMYISDITTNPFHLSAIPNLHKLEFSIEISDFDDVDTSPALFWLAELFAHIPPANIIRDVVLTCEILQANPLGEFDSRIWVAIDKFLTCKELARLRRVALIIYPIYSAGKTHAPLDTELLQKEMSILRERNMLQVEKRYVTPKL</sequence>
<dbReference type="Proteomes" id="UP000054270">
    <property type="component" value="Unassembled WGS sequence"/>
</dbReference>
<protein>
    <recommendedName>
        <fullName evidence="3">F-box domain-containing protein</fullName>
    </recommendedName>
</protein>
<dbReference type="OrthoDB" id="2745898at2759"/>
<proteinExistence type="predicted"/>
<reference evidence="2" key="1">
    <citation type="submission" date="2014-04" db="EMBL/GenBank/DDBJ databases">
        <title>Evolutionary Origins and Diversification of the Mycorrhizal Mutualists.</title>
        <authorList>
            <consortium name="DOE Joint Genome Institute"/>
            <consortium name="Mycorrhizal Genomics Consortium"/>
            <person name="Kohler A."/>
            <person name="Kuo A."/>
            <person name="Nagy L.G."/>
            <person name="Floudas D."/>
            <person name="Copeland A."/>
            <person name="Barry K.W."/>
            <person name="Cichocki N."/>
            <person name="Veneault-Fourrey C."/>
            <person name="LaButti K."/>
            <person name="Lindquist E.A."/>
            <person name="Lipzen A."/>
            <person name="Lundell T."/>
            <person name="Morin E."/>
            <person name="Murat C."/>
            <person name="Riley R."/>
            <person name="Ohm R."/>
            <person name="Sun H."/>
            <person name="Tunlid A."/>
            <person name="Henrissat B."/>
            <person name="Grigoriev I.V."/>
            <person name="Hibbett D.S."/>
            <person name="Martin F."/>
        </authorList>
    </citation>
    <scope>NUCLEOTIDE SEQUENCE [LARGE SCALE GENOMIC DNA]</scope>
    <source>
        <strain evidence="2">FD-334 SS-4</strain>
    </source>
</reference>
<evidence type="ECO:0008006" key="3">
    <source>
        <dbReference type="Google" id="ProtNLM"/>
    </source>
</evidence>
<dbReference type="Gene3D" id="3.80.10.10">
    <property type="entry name" value="Ribonuclease Inhibitor"/>
    <property type="match status" value="1"/>
</dbReference>
<dbReference type="SUPFAM" id="SSF52047">
    <property type="entry name" value="RNI-like"/>
    <property type="match status" value="1"/>
</dbReference>
<evidence type="ECO:0000313" key="1">
    <source>
        <dbReference type="EMBL" id="KJA20044.1"/>
    </source>
</evidence>
<name>A0A0D2NMG4_HYPSF</name>